<evidence type="ECO:0000313" key="1">
    <source>
        <dbReference type="EMBL" id="MDM7832727.1"/>
    </source>
</evidence>
<name>A0ABT7SAS6_9CELL</name>
<protein>
    <submittedName>
        <fullName evidence="1">DUF3224 domain-containing protein</fullName>
    </submittedName>
</protein>
<dbReference type="EMBL" id="JAUCGR010000004">
    <property type="protein sequence ID" value="MDM7832727.1"/>
    <property type="molecule type" value="Genomic_DNA"/>
</dbReference>
<proteinExistence type="predicted"/>
<dbReference type="InterPro" id="IPR021607">
    <property type="entry name" value="DUF3224"/>
</dbReference>
<dbReference type="Gene3D" id="2.40.350.10">
    <property type="entry name" value="SO1590-like"/>
    <property type="match status" value="1"/>
</dbReference>
<accession>A0ABT7SAS6</accession>
<dbReference type="SUPFAM" id="SSF159238">
    <property type="entry name" value="SO1590-like"/>
    <property type="match status" value="1"/>
</dbReference>
<dbReference type="Pfam" id="PF11528">
    <property type="entry name" value="DUF3224"/>
    <property type="match status" value="1"/>
</dbReference>
<dbReference type="RefSeq" id="WP_289448227.1">
    <property type="nucleotide sequence ID" value="NZ_JAUCGR010000004.1"/>
</dbReference>
<reference evidence="1 2" key="1">
    <citation type="submission" date="2023-06" db="EMBL/GenBank/DDBJ databases">
        <title>Cellulomonas sp. MW9 Whole genome sequence.</title>
        <authorList>
            <person name="Park S."/>
        </authorList>
    </citation>
    <scope>NUCLEOTIDE SEQUENCE [LARGE SCALE GENOMIC DNA]</scope>
    <source>
        <strain evidence="1 2">MW9</strain>
    </source>
</reference>
<gene>
    <name evidence="1" type="ORF">QRT05_15425</name>
</gene>
<sequence length="137" mass="13911">MHLEATFTVTQFTPVELTVADPVATGVSTGAATFGKAFAGDVVGRSSTLFTSAFDPGRGEGTYLAIESFEGTVGGHAGTFAFVHAASTRGTDRFDDYFALVPGSGTAGLAGISGSGALWVDDDGTHRLRLDCTLGAA</sequence>
<comment type="caution">
    <text evidence="1">The sequence shown here is derived from an EMBL/GenBank/DDBJ whole genome shotgun (WGS) entry which is preliminary data.</text>
</comment>
<evidence type="ECO:0000313" key="2">
    <source>
        <dbReference type="Proteomes" id="UP001321453"/>
    </source>
</evidence>
<dbReference type="InterPro" id="IPR023159">
    <property type="entry name" value="SO1590-like_sf"/>
</dbReference>
<keyword evidence="2" id="KW-1185">Reference proteome</keyword>
<dbReference type="Proteomes" id="UP001321453">
    <property type="component" value="Unassembled WGS sequence"/>
</dbReference>
<organism evidence="1 2">
    <name type="scientific">Cellulomonas edaphi</name>
    <dbReference type="NCBI Taxonomy" id="3053468"/>
    <lineage>
        <taxon>Bacteria</taxon>
        <taxon>Bacillati</taxon>
        <taxon>Actinomycetota</taxon>
        <taxon>Actinomycetes</taxon>
        <taxon>Micrococcales</taxon>
        <taxon>Cellulomonadaceae</taxon>
        <taxon>Cellulomonas</taxon>
    </lineage>
</organism>